<proteinExistence type="predicted"/>
<evidence type="ECO:0000256" key="1">
    <source>
        <dbReference type="SAM" id="Phobius"/>
    </source>
</evidence>
<dbReference type="EMBL" id="NPDR01000010">
    <property type="protein sequence ID" value="PJZ47814.1"/>
    <property type="molecule type" value="Genomic_DNA"/>
</dbReference>
<feature type="transmembrane region" description="Helical" evidence="1">
    <location>
        <begin position="46"/>
        <end position="65"/>
    </location>
</feature>
<protein>
    <recommendedName>
        <fullName evidence="4">Cytochrome B</fullName>
    </recommendedName>
</protein>
<keyword evidence="1" id="KW-0812">Transmembrane</keyword>
<reference evidence="2 3" key="1">
    <citation type="submission" date="2017-07" db="EMBL/GenBank/DDBJ databases">
        <title>Leptospira spp. isolated from tropical soils.</title>
        <authorList>
            <person name="Thibeaux R."/>
            <person name="Iraola G."/>
            <person name="Ferres I."/>
            <person name="Bierque E."/>
            <person name="Girault D."/>
            <person name="Soupe-Gilbert M.-E."/>
            <person name="Picardeau M."/>
            <person name="Goarant C."/>
        </authorList>
    </citation>
    <scope>NUCLEOTIDE SEQUENCE [LARGE SCALE GENOMIC DNA]</scope>
    <source>
        <strain evidence="2 3">FH4-C-A2</strain>
    </source>
</reference>
<feature type="transmembrane region" description="Helical" evidence="1">
    <location>
        <begin position="85"/>
        <end position="110"/>
    </location>
</feature>
<accession>A0A2M9Y8D1</accession>
<keyword evidence="3" id="KW-1185">Reference proteome</keyword>
<keyword evidence="1" id="KW-1133">Transmembrane helix</keyword>
<organism evidence="2 3">
    <name type="scientific">Leptospira saintgironsiae</name>
    <dbReference type="NCBI Taxonomy" id="2023183"/>
    <lineage>
        <taxon>Bacteria</taxon>
        <taxon>Pseudomonadati</taxon>
        <taxon>Spirochaetota</taxon>
        <taxon>Spirochaetia</taxon>
        <taxon>Leptospirales</taxon>
        <taxon>Leptospiraceae</taxon>
        <taxon>Leptospira</taxon>
    </lineage>
</organism>
<dbReference type="AlphaFoldDB" id="A0A2M9Y8D1"/>
<feature type="transmembrane region" description="Helical" evidence="1">
    <location>
        <begin position="122"/>
        <end position="142"/>
    </location>
</feature>
<feature type="transmembrane region" description="Helical" evidence="1">
    <location>
        <begin position="6"/>
        <end position="25"/>
    </location>
</feature>
<dbReference type="RefSeq" id="WP_100711538.1">
    <property type="nucleotide sequence ID" value="NZ_NPDR01000010.1"/>
</dbReference>
<gene>
    <name evidence="2" type="ORF">CH362_17100</name>
</gene>
<sequence>MYSHLLIFHSFTRWIVLFLLLFTLVRCIRGIIFKKNFEKWDNLGRILMIAFSHFQLVLGFFLYFKSPIVQAFFLDPVGAFQVSDIRFFAIIHISIMIISVVFLTVGSAVSKRKKEDSEKFKSLFVWILISILLMFIAIPWPFSPFANRPYIREF</sequence>
<name>A0A2M9Y8D1_9LEPT</name>
<dbReference type="Proteomes" id="UP000231926">
    <property type="component" value="Unassembled WGS sequence"/>
</dbReference>
<comment type="caution">
    <text evidence="2">The sequence shown here is derived from an EMBL/GenBank/DDBJ whole genome shotgun (WGS) entry which is preliminary data.</text>
</comment>
<evidence type="ECO:0000313" key="2">
    <source>
        <dbReference type="EMBL" id="PJZ47814.1"/>
    </source>
</evidence>
<keyword evidence="1" id="KW-0472">Membrane</keyword>
<dbReference type="OrthoDB" id="329514at2"/>
<evidence type="ECO:0008006" key="4">
    <source>
        <dbReference type="Google" id="ProtNLM"/>
    </source>
</evidence>
<evidence type="ECO:0000313" key="3">
    <source>
        <dbReference type="Proteomes" id="UP000231926"/>
    </source>
</evidence>